<dbReference type="PROSITE" id="PS50943">
    <property type="entry name" value="HTH_CROC1"/>
    <property type="match status" value="1"/>
</dbReference>
<keyword evidence="1" id="KW-0238">DNA-binding</keyword>
<evidence type="ECO:0000259" key="2">
    <source>
        <dbReference type="PROSITE" id="PS50943"/>
    </source>
</evidence>
<feature type="domain" description="HTH cro/C1-type" evidence="2">
    <location>
        <begin position="3"/>
        <end position="57"/>
    </location>
</feature>
<dbReference type="Proteomes" id="UP000547209">
    <property type="component" value="Unassembled WGS sequence"/>
</dbReference>
<dbReference type="EMBL" id="JACJVP010000006">
    <property type="protein sequence ID" value="MBB6670049.1"/>
    <property type="molecule type" value="Genomic_DNA"/>
</dbReference>
<dbReference type="SMART" id="SM00530">
    <property type="entry name" value="HTH_XRE"/>
    <property type="match status" value="1"/>
</dbReference>
<dbReference type="RefSeq" id="WP_185141485.1">
    <property type="nucleotide sequence ID" value="NZ_JACJVP010000006.1"/>
</dbReference>
<dbReference type="SUPFAM" id="SSF47413">
    <property type="entry name" value="lambda repressor-like DNA-binding domains"/>
    <property type="match status" value="1"/>
</dbReference>
<accession>A0A7X0RM36</accession>
<keyword evidence="4" id="KW-1185">Reference proteome</keyword>
<protein>
    <submittedName>
        <fullName evidence="3">Helix-turn-helix transcriptional regulator</fullName>
    </submittedName>
</protein>
<dbReference type="PANTHER" id="PTHR46558">
    <property type="entry name" value="TRACRIPTIONAL REGULATORY PROTEIN-RELATED-RELATED"/>
    <property type="match status" value="1"/>
</dbReference>
<evidence type="ECO:0000256" key="1">
    <source>
        <dbReference type="ARBA" id="ARBA00023125"/>
    </source>
</evidence>
<dbReference type="InterPro" id="IPR010982">
    <property type="entry name" value="Lambda_DNA-bd_dom_sf"/>
</dbReference>
<organism evidence="3 4">
    <name type="scientific">Cohnella nanjingensis</name>
    <dbReference type="NCBI Taxonomy" id="1387779"/>
    <lineage>
        <taxon>Bacteria</taxon>
        <taxon>Bacillati</taxon>
        <taxon>Bacillota</taxon>
        <taxon>Bacilli</taxon>
        <taxon>Bacillales</taxon>
        <taxon>Paenibacillaceae</taxon>
        <taxon>Cohnella</taxon>
    </lineage>
</organism>
<name>A0A7X0RM36_9BACL</name>
<dbReference type="InterPro" id="IPR001387">
    <property type="entry name" value="Cro/C1-type_HTH"/>
</dbReference>
<proteinExistence type="predicted"/>
<dbReference type="Pfam" id="PF01381">
    <property type="entry name" value="HTH_3"/>
    <property type="match status" value="1"/>
</dbReference>
<comment type="caution">
    <text evidence="3">The sequence shown here is derived from an EMBL/GenBank/DDBJ whole genome shotgun (WGS) entry which is preliminary data.</text>
</comment>
<dbReference type="CDD" id="cd00093">
    <property type="entry name" value="HTH_XRE"/>
    <property type="match status" value="1"/>
</dbReference>
<dbReference type="Gene3D" id="1.10.260.40">
    <property type="entry name" value="lambda repressor-like DNA-binding domains"/>
    <property type="match status" value="1"/>
</dbReference>
<dbReference type="AlphaFoldDB" id="A0A7X0RM36"/>
<reference evidence="3 4" key="1">
    <citation type="submission" date="2020-08" db="EMBL/GenBank/DDBJ databases">
        <title>Cohnella phylogeny.</title>
        <authorList>
            <person name="Dunlap C."/>
        </authorList>
    </citation>
    <scope>NUCLEOTIDE SEQUENCE [LARGE SCALE GENOMIC DNA]</scope>
    <source>
        <strain evidence="3 4">DSM 28246</strain>
    </source>
</reference>
<dbReference type="PANTHER" id="PTHR46558:SF4">
    <property type="entry name" value="DNA-BIDING PHAGE PROTEIN"/>
    <property type="match status" value="1"/>
</dbReference>
<evidence type="ECO:0000313" key="3">
    <source>
        <dbReference type="EMBL" id="MBB6670049.1"/>
    </source>
</evidence>
<dbReference type="GO" id="GO:0003677">
    <property type="term" value="F:DNA binding"/>
    <property type="evidence" value="ECO:0007669"/>
    <property type="project" value="UniProtKB-KW"/>
</dbReference>
<gene>
    <name evidence="3" type="ORF">H7C19_05040</name>
</gene>
<sequence>MKLIEARNKKGFTQEQVSRAINVSLKHYQNIEHGISAPTINIALHICEILDVDPREIEEWRDRRKVDEL</sequence>
<evidence type="ECO:0000313" key="4">
    <source>
        <dbReference type="Proteomes" id="UP000547209"/>
    </source>
</evidence>